<accession>A0A165WB73</accession>
<proteinExistence type="predicted"/>
<dbReference type="Proteomes" id="UP000076761">
    <property type="component" value="Unassembled WGS sequence"/>
</dbReference>
<dbReference type="STRING" id="1314782.A0A165WB73"/>
<dbReference type="Pfam" id="PF12937">
    <property type="entry name" value="F-box-like"/>
    <property type="match status" value="1"/>
</dbReference>
<dbReference type="InterPro" id="IPR001810">
    <property type="entry name" value="F-box_dom"/>
</dbReference>
<evidence type="ECO:0000313" key="3">
    <source>
        <dbReference type="EMBL" id="KZT30934.1"/>
    </source>
</evidence>
<dbReference type="InterPro" id="IPR036047">
    <property type="entry name" value="F-box-like_dom_sf"/>
</dbReference>
<dbReference type="SMART" id="SM00367">
    <property type="entry name" value="LRR_CC"/>
    <property type="match status" value="7"/>
</dbReference>
<reference evidence="3 4" key="1">
    <citation type="journal article" date="2016" name="Mol. Biol. Evol.">
        <title>Comparative Genomics of Early-Diverging Mushroom-Forming Fungi Provides Insights into the Origins of Lignocellulose Decay Capabilities.</title>
        <authorList>
            <person name="Nagy L.G."/>
            <person name="Riley R."/>
            <person name="Tritt A."/>
            <person name="Adam C."/>
            <person name="Daum C."/>
            <person name="Floudas D."/>
            <person name="Sun H."/>
            <person name="Yadav J.S."/>
            <person name="Pangilinan J."/>
            <person name="Larsson K.H."/>
            <person name="Matsuura K."/>
            <person name="Barry K."/>
            <person name="Labutti K."/>
            <person name="Kuo R."/>
            <person name="Ohm R.A."/>
            <person name="Bhattacharya S.S."/>
            <person name="Shirouzu T."/>
            <person name="Yoshinaga Y."/>
            <person name="Martin F.M."/>
            <person name="Grigoriev I.V."/>
            <person name="Hibbett D.S."/>
        </authorList>
    </citation>
    <scope>NUCLEOTIDE SEQUENCE [LARGE SCALE GENOMIC DNA]</scope>
    <source>
        <strain evidence="3 4">HHB14362 ss-1</strain>
    </source>
</reference>
<feature type="compositionally biased region" description="Polar residues" evidence="1">
    <location>
        <begin position="1"/>
        <end position="34"/>
    </location>
</feature>
<dbReference type="InterPro" id="IPR006553">
    <property type="entry name" value="Leu-rich_rpt_Cys-con_subtyp"/>
</dbReference>
<dbReference type="InParanoid" id="A0A165WB73"/>
<evidence type="ECO:0000256" key="1">
    <source>
        <dbReference type="SAM" id="MobiDB-lite"/>
    </source>
</evidence>
<dbReference type="OrthoDB" id="550575at2759"/>
<name>A0A165WB73_9AGAM</name>
<dbReference type="SUPFAM" id="SSF81383">
    <property type="entry name" value="F-box domain"/>
    <property type="match status" value="1"/>
</dbReference>
<dbReference type="Gene3D" id="3.80.10.10">
    <property type="entry name" value="Ribonuclease Inhibitor"/>
    <property type="match status" value="2"/>
</dbReference>
<dbReference type="InterPro" id="IPR032675">
    <property type="entry name" value="LRR_dom_sf"/>
</dbReference>
<dbReference type="EMBL" id="KV425551">
    <property type="protein sequence ID" value="KZT30934.1"/>
    <property type="molecule type" value="Genomic_DNA"/>
</dbReference>
<dbReference type="AlphaFoldDB" id="A0A165WB73"/>
<feature type="compositionally biased region" description="Low complexity" evidence="1">
    <location>
        <begin position="35"/>
        <end position="45"/>
    </location>
</feature>
<dbReference type="GO" id="GO:0031146">
    <property type="term" value="P:SCF-dependent proteasomal ubiquitin-dependent protein catabolic process"/>
    <property type="evidence" value="ECO:0007669"/>
    <property type="project" value="TreeGrafter"/>
</dbReference>
<feature type="domain" description="F-box" evidence="2">
    <location>
        <begin position="263"/>
        <end position="290"/>
    </location>
</feature>
<protein>
    <submittedName>
        <fullName evidence="3">RNI-like protein</fullName>
    </submittedName>
</protein>
<dbReference type="SUPFAM" id="SSF52047">
    <property type="entry name" value="RNI-like"/>
    <property type="match status" value="1"/>
</dbReference>
<feature type="region of interest" description="Disordered" evidence="1">
    <location>
        <begin position="758"/>
        <end position="781"/>
    </location>
</feature>
<dbReference type="GO" id="GO:0019005">
    <property type="term" value="C:SCF ubiquitin ligase complex"/>
    <property type="evidence" value="ECO:0007669"/>
    <property type="project" value="TreeGrafter"/>
</dbReference>
<gene>
    <name evidence="3" type="ORF">NEOLEDRAFT_1053327</name>
</gene>
<sequence>MNWPTPSSVSTGADPSSYASSYACNAEPTNQESQPSTATSPSASAILTRVPSRRRSLSNLSIYSSRSPGACSVSGMKMKLDAPKGASNLARKLLAKKRGEASTPSTDGLLDESGLLALDTPGGEDFGAGGCFAPWRSDNKFRPKSAIECTLPILSYETAIAKGLDSRANSRTLRTQGRTYSCPISPLDIILFPPAPDVFTPIQLPVRRPFDECLPREIKLQIFKSLVMAHEQAHQKLVTDGKWTALKASSSRNRWAGKEKGVRELVKLSRVSKSWKSLVFDGQLWSDLALSVFPRLPLPAVTTVVSESGAFLNSIDLKGHTLLSPESLFKLNHALCIPPALPDNRAVTQLKTINLQGCTALTTRSLHDLIIRSPLLESLSLKGLGTVTITTCELLSAHCINLTSLNISKCPNVDAGGLRTLVAGTVTRKEPLRLKELRISGLKHITDDLMAALGRVTPYLEVLDLSYTRDLHNSAIDAFVSCSLEDVDIDSVVLSSRDIGRDPGDVNKYRRRLTRLRHISLSYCLLLTDIACTNLSHCVPRLEIFEMAGIGAHLKDEGLIRMLDTTPYIRKLDLEDAMDISDAVLRTLTPMNDPVSHRKQRDTPQVGQALEHLVISYAINVSNEALLGLIHNCPKLRVLEADSTHMTGSTMKEFVRVSRSRRISNAGVVAIDCRSVSETSVNDVSSLTRPRAGWRAHEAKKLAYLDARDEEDLGVGQDECDGERVVLKTFYSWETVDAVRSARDKKRKATRRAMNSFGSGSEDYFSTRPSGRARWWSPGGRLRSGNNSPSLLDINNDRDGCTIM</sequence>
<evidence type="ECO:0000313" key="4">
    <source>
        <dbReference type="Proteomes" id="UP000076761"/>
    </source>
</evidence>
<keyword evidence="4" id="KW-1185">Reference proteome</keyword>
<feature type="region of interest" description="Disordered" evidence="1">
    <location>
        <begin position="1"/>
        <end position="46"/>
    </location>
</feature>
<evidence type="ECO:0000259" key="2">
    <source>
        <dbReference type="Pfam" id="PF12937"/>
    </source>
</evidence>
<organism evidence="3 4">
    <name type="scientific">Neolentinus lepideus HHB14362 ss-1</name>
    <dbReference type="NCBI Taxonomy" id="1314782"/>
    <lineage>
        <taxon>Eukaryota</taxon>
        <taxon>Fungi</taxon>
        <taxon>Dikarya</taxon>
        <taxon>Basidiomycota</taxon>
        <taxon>Agaricomycotina</taxon>
        <taxon>Agaricomycetes</taxon>
        <taxon>Gloeophyllales</taxon>
        <taxon>Gloeophyllaceae</taxon>
        <taxon>Neolentinus</taxon>
    </lineage>
</organism>
<dbReference type="PANTHER" id="PTHR13318">
    <property type="entry name" value="PARTNER OF PAIRED, ISOFORM B-RELATED"/>
    <property type="match status" value="1"/>
</dbReference>